<feature type="region of interest" description="Disordered" evidence="1">
    <location>
        <begin position="24"/>
        <end position="49"/>
    </location>
</feature>
<organism evidence="2 3">
    <name type="scientific">Ciceribacter selenitireducens ATCC BAA-1503</name>
    <dbReference type="NCBI Taxonomy" id="1336235"/>
    <lineage>
        <taxon>Bacteria</taxon>
        <taxon>Pseudomonadati</taxon>
        <taxon>Pseudomonadota</taxon>
        <taxon>Alphaproteobacteria</taxon>
        <taxon>Hyphomicrobiales</taxon>
        <taxon>Rhizobiaceae</taxon>
        <taxon>Ciceribacter</taxon>
    </lineage>
</organism>
<name>A0A376A8X3_9HYPH</name>
<evidence type="ECO:0000313" key="3">
    <source>
        <dbReference type="Proteomes" id="UP000254764"/>
    </source>
</evidence>
<evidence type="ECO:0000313" key="2">
    <source>
        <dbReference type="EMBL" id="SSC64321.1"/>
    </source>
</evidence>
<protein>
    <submittedName>
        <fullName evidence="2">Uncharacterized protein</fullName>
    </submittedName>
</protein>
<dbReference type="Proteomes" id="UP000254764">
    <property type="component" value="Unassembled WGS sequence"/>
</dbReference>
<keyword evidence="3" id="KW-1185">Reference proteome</keyword>
<evidence type="ECO:0000256" key="1">
    <source>
        <dbReference type="SAM" id="MobiDB-lite"/>
    </source>
</evidence>
<sequence>MARRFPAEADHWRATKHLAGEKCKGLGAASGRPAPRLPFAQRATARKSF</sequence>
<dbReference type="EMBL" id="UEYP01000010">
    <property type="protein sequence ID" value="SSC64321.1"/>
    <property type="molecule type" value="Genomic_DNA"/>
</dbReference>
<gene>
    <name evidence="2" type="ORF">RHIZ70_29</name>
</gene>
<dbReference type="AlphaFoldDB" id="A0A376A8X3"/>
<reference evidence="3" key="1">
    <citation type="submission" date="2018-07" db="EMBL/GenBank/DDBJ databases">
        <authorList>
            <person name="Peiro R."/>
            <person name="Begona"/>
            <person name="Cbmso G."/>
            <person name="Lopez M."/>
            <person name="Gonzalez S."/>
        </authorList>
    </citation>
    <scope>NUCLEOTIDE SEQUENCE [LARGE SCALE GENOMIC DNA]</scope>
</reference>
<proteinExistence type="predicted"/>
<accession>A0A376A8X3</accession>